<feature type="active site" description="Proton donor" evidence="3">
    <location>
        <position position="325"/>
    </location>
</feature>
<evidence type="ECO:0000259" key="6">
    <source>
        <dbReference type="PROSITE" id="PS52009"/>
    </source>
</evidence>
<comment type="similarity">
    <text evidence="3">Belongs to the glycosyl hydrolase 84 family.</text>
</comment>
<evidence type="ECO:0000256" key="4">
    <source>
        <dbReference type="SAM" id="SignalP"/>
    </source>
</evidence>
<organism evidence="7 8">
    <name type="scientific">Anaerobium acetethylicum</name>
    <dbReference type="NCBI Taxonomy" id="1619234"/>
    <lineage>
        <taxon>Bacteria</taxon>
        <taxon>Bacillati</taxon>
        <taxon>Bacillota</taxon>
        <taxon>Clostridia</taxon>
        <taxon>Lachnospirales</taxon>
        <taxon>Lachnospiraceae</taxon>
        <taxon>Anaerobium</taxon>
    </lineage>
</organism>
<dbReference type="Proteomes" id="UP000199315">
    <property type="component" value="Unassembled WGS sequence"/>
</dbReference>
<protein>
    <submittedName>
        <fullName evidence="7">Hyaluronoglucosaminidase</fullName>
    </submittedName>
</protein>
<dbReference type="Gene3D" id="3.30.379.10">
    <property type="entry name" value="Chitobiase/beta-hexosaminidase domain 2-like"/>
    <property type="match status" value="1"/>
</dbReference>
<dbReference type="Pfam" id="PF13946">
    <property type="entry name" value="DUF4214"/>
    <property type="match status" value="2"/>
</dbReference>
<dbReference type="PROSITE" id="PS50022">
    <property type="entry name" value="FA58C_3"/>
    <property type="match status" value="2"/>
</dbReference>
<dbReference type="EMBL" id="FMKA01000005">
    <property type="protein sequence ID" value="SCP96582.1"/>
    <property type="molecule type" value="Genomic_DNA"/>
</dbReference>
<dbReference type="STRING" id="1619234.SAMN05421730_1005103"/>
<dbReference type="RefSeq" id="WP_169823611.1">
    <property type="nucleotide sequence ID" value="NZ_FMKA01000005.1"/>
</dbReference>
<keyword evidence="4" id="KW-0732">Signal</keyword>
<dbReference type="Gene3D" id="2.60.120.260">
    <property type="entry name" value="Galactose-binding domain-like"/>
    <property type="match status" value="2"/>
</dbReference>
<dbReference type="InterPro" id="IPR008979">
    <property type="entry name" value="Galactose-bd-like_sf"/>
</dbReference>
<dbReference type="InterPro" id="IPR029018">
    <property type="entry name" value="Hex-like_dom2"/>
</dbReference>
<dbReference type="PANTHER" id="PTHR13170:SF16">
    <property type="entry name" value="PROTEIN O-GLCNACASE"/>
    <property type="match status" value="1"/>
</dbReference>
<feature type="domain" description="F5/8 type C" evidence="5">
    <location>
        <begin position="656"/>
        <end position="778"/>
    </location>
</feature>
<feature type="domain" description="F5/8 type C" evidence="5">
    <location>
        <begin position="914"/>
        <end position="1065"/>
    </location>
</feature>
<feature type="chain" id="PRO_5008921760" evidence="4">
    <location>
        <begin position="28"/>
        <end position="1440"/>
    </location>
</feature>
<evidence type="ECO:0000259" key="5">
    <source>
        <dbReference type="PROSITE" id="PS50022"/>
    </source>
</evidence>
<feature type="domain" description="GH84" evidence="6">
    <location>
        <begin position="200"/>
        <end position="472"/>
    </location>
</feature>
<dbReference type="InterPro" id="IPR049019">
    <property type="entry name" value="NagJ-like_helical"/>
</dbReference>
<reference evidence="7 8" key="1">
    <citation type="submission" date="2016-09" db="EMBL/GenBank/DDBJ databases">
        <authorList>
            <person name="Capua I."/>
            <person name="De Benedictis P."/>
            <person name="Joannis T."/>
            <person name="Lombin L.H."/>
            <person name="Cattoli G."/>
        </authorList>
    </citation>
    <scope>NUCLEOTIDE SEQUENCE [LARGE SCALE GENOMIC DNA]</scope>
    <source>
        <strain evidence="7 8">GluBS11</strain>
    </source>
</reference>
<dbReference type="PANTHER" id="PTHR13170">
    <property type="entry name" value="O-GLCNACASE"/>
    <property type="match status" value="1"/>
</dbReference>
<dbReference type="Pfam" id="PF21774">
    <property type="entry name" value="NagJ_C"/>
    <property type="match status" value="1"/>
</dbReference>
<dbReference type="Pfam" id="PF02838">
    <property type="entry name" value="Glyco_hydro_20b"/>
    <property type="match status" value="1"/>
</dbReference>
<keyword evidence="1 3" id="KW-0378">Hydrolase</keyword>
<dbReference type="PROSITE" id="PS52009">
    <property type="entry name" value="GH84"/>
    <property type="match status" value="1"/>
</dbReference>
<dbReference type="SUPFAM" id="SSF49785">
    <property type="entry name" value="Galactose-binding domain-like"/>
    <property type="match status" value="2"/>
</dbReference>
<dbReference type="GO" id="GO:0015929">
    <property type="term" value="F:hexosaminidase activity"/>
    <property type="evidence" value="ECO:0007669"/>
    <property type="project" value="UniProtKB-ARBA"/>
</dbReference>
<dbReference type="SUPFAM" id="SSF140657">
    <property type="entry name" value="Hyaluronidase post-catalytic domain-like"/>
    <property type="match status" value="1"/>
</dbReference>
<dbReference type="Pfam" id="PF07555">
    <property type="entry name" value="NAGidase"/>
    <property type="match status" value="1"/>
</dbReference>
<accession>A0A1D3TS15</accession>
<feature type="signal peptide" evidence="4">
    <location>
        <begin position="1"/>
        <end position="27"/>
    </location>
</feature>
<evidence type="ECO:0000256" key="3">
    <source>
        <dbReference type="PROSITE-ProRule" id="PRU01353"/>
    </source>
</evidence>
<keyword evidence="2 3" id="KW-0326">Glycosidase</keyword>
<dbReference type="InterPro" id="IPR038255">
    <property type="entry name" value="PBS_linker_sf"/>
</dbReference>
<sequence>MKVLMKSAVSFALAAVMALSSCAPAFAYQEPQNTDTAAVLQEGYSSERNRYAVYPVPQSVVYDNDAAPTEFQVTDDVNVVCDPGIDQYTKDFLSEVLTKYGRTFTVTDGIVEGRTNILLGTNGTEGTARQYFTEHVTLGDVNLFSRIDAYSISAENGAITIIGADAEAAFYGIATLQMMFSSFAGNRFLTARIEDHASMETRGFIEGFYGSWDYAGRESLMRFARDYKMNTYVYASKTDSYHKNAALYPADQLAEIAHLVEIGKQTKVEYAWSVHISYFFNSLSGYTVGTEQYNTNFNAQYTQLFAKFQQLYDAGVRKFDILNDDFGAGSHSEVVRLLNKLDNEFLRPNGCERMSYCPQGYNEAWSGTGTELTALQGLNDTIDIYWTGADVNAPVTQSTVDFLKSRTNHSPVYWLNYPINEHASSGLFLGNISYYARNSVTGLSGLVSNPCRYTEANKTALFQLAALTWNNNGYEEKAESVWEESFKYLQPEVYQEYLTIARNISNCPNSGRIAAGFPESEYIRSRLESVLAKAAMGTPLAADQEAAELLAEFDNILNAITTMRANCKNTALLAEIEPWLKSLKDGVHASQSGLLSVIALQAGDAERGWQQLSIASKALSTAYTYRAAAGETVIAKGGSRRIYPFATKIVAAAKQMITPLLNPDSTAFTNSFYAVLGGAVKTDDLQSAKLFDKDEATYGSYQTVQKAGDYYGVDLGRVITVNTIDILQGRADSDIDIFHYAALEYSEDGQNWTSIGQQDLQYKISLSDLNIKARYVRMRLTKVGYQKNDYWTFIREFAINKDQGSGKAEIYTNQPDLAYKAVSVTDNTYAISGVTEAILKPGEYLGMKLPSVETLTSINADAAITAGSLAVQYSENGVIWTDAGESVNGSTARYARWINLGAEDAAFTARSFAVTTGRMEIRPAVSETRKSGAAGDTTALSLKEGAWANLFDGDVSTYAWTSANQAEGQYITIDLGTSVPVYDVTVTTADGRPRLYDAEIQVSADNTVWETIATVSDSAGDASYQGAFYTISKNLHGKSERYVRIYITSATEAYLRINEVAINKTVETVGNSFSGNLGGSYESTVDGDVSTVWCPGTESDGSAYFEYRFSDHTNVEKLTILQDASEITNATVTAEVYDGTKVSQITLGTMDQACAEFNLPLAATDILSLKFTWPEGTTPSIYEIFTVLRGEDKVREFVERLYEKVLDRTAEESEISYYTTSLKAKEKTGADAGYGFMFSPEFTGRGLSNADYVEVLYETFMGRASDEGGRSYWTNFLDNGVSRLYVFRGFVESQEYTAICESSEIERGNTALTEPRDQNPFLTMYVDRLYSKALGREAESGGLNYHAGEILAGRVTPVQAAQNFIFSSEFRNKNLSDEAYVELLYRTFMGREAEPSGLAYHLKRIAEGTGREEILLGFANSAEFKDIINSFGLASHLHGI</sequence>
<evidence type="ECO:0000313" key="8">
    <source>
        <dbReference type="Proteomes" id="UP000199315"/>
    </source>
</evidence>
<dbReference type="GO" id="GO:0005975">
    <property type="term" value="P:carbohydrate metabolic process"/>
    <property type="evidence" value="ECO:0007669"/>
    <property type="project" value="UniProtKB-ARBA"/>
</dbReference>
<dbReference type="InterPro" id="IPR011496">
    <property type="entry name" value="O-GlcNAcase_cat"/>
</dbReference>
<dbReference type="InterPro" id="IPR000421">
    <property type="entry name" value="FA58C"/>
</dbReference>
<keyword evidence="8" id="KW-1185">Reference proteome</keyword>
<evidence type="ECO:0000256" key="2">
    <source>
        <dbReference type="ARBA" id="ARBA00023295"/>
    </source>
</evidence>
<dbReference type="Gene3D" id="3.20.20.80">
    <property type="entry name" value="Glycosidases"/>
    <property type="match status" value="1"/>
</dbReference>
<dbReference type="InterPro" id="IPR017853">
    <property type="entry name" value="GH"/>
</dbReference>
<dbReference type="InterPro" id="IPR051822">
    <property type="entry name" value="Glycosyl_Hydrolase_84"/>
</dbReference>
<name>A0A1D3TS15_9FIRM</name>
<evidence type="ECO:0000256" key="1">
    <source>
        <dbReference type="ARBA" id="ARBA00022801"/>
    </source>
</evidence>
<dbReference type="Pfam" id="PF00754">
    <property type="entry name" value="F5_F8_type_C"/>
    <property type="match status" value="2"/>
</dbReference>
<dbReference type="PROSITE" id="PS51257">
    <property type="entry name" value="PROKAR_LIPOPROTEIN"/>
    <property type="match status" value="1"/>
</dbReference>
<proteinExistence type="inferred from homology"/>
<evidence type="ECO:0000313" key="7">
    <source>
        <dbReference type="EMBL" id="SCP96582.1"/>
    </source>
</evidence>
<dbReference type="InterPro" id="IPR015882">
    <property type="entry name" value="HEX_bac_N"/>
</dbReference>
<dbReference type="SUPFAM" id="SSF55545">
    <property type="entry name" value="beta-N-acetylhexosaminidase-like domain"/>
    <property type="match status" value="1"/>
</dbReference>
<dbReference type="Gene3D" id="1.10.3130.20">
    <property type="entry name" value="Phycobilisome linker domain"/>
    <property type="match status" value="2"/>
</dbReference>
<dbReference type="SUPFAM" id="SSF51445">
    <property type="entry name" value="(Trans)glycosidases"/>
    <property type="match status" value="1"/>
</dbReference>
<dbReference type="Gene3D" id="1.20.58.460">
    <property type="entry name" value="Hyaluronidase post-catalytic domain-like"/>
    <property type="match status" value="1"/>
</dbReference>
<dbReference type="GO" id="GO:1901135">
    <property type="term" value="P:carbohydrate derivative metabolic process"/>
    <property type="evidence" value="ECO:0007669"/>
    <property type="project" value="UniProtKB-ARBA"/>
</dbReference>
<dbReference type="InterPro" id="IPR025282">
    <property type="entry name" value="DUF4214"/>
</dbReference>
<gene>
    <name evidence="7" type="ORF">SAMN05421730_1005103</name>
</gene>